<reference evidence="1" key="1">
    <citation type="journal article" date="2014" name="Front. Microbiol.">
        <title>High frequency of phylogenetically diverse reductive dehalogenase-homologous genes in deep subseafloor sedimentary metagenomes.</title>
        <authorList>
            <person name="Kawai M."/>
            <person name="Futagami T."/>
            <person name="Toyoda A."/>
            <person name="Takaki Y."/>
            <person name="Nishi S."/>
            <person name="Hori S."/>
            <person name="Arai W."/>
            <person name="Tsubouchi T."/>
            <person name="Morono Y."/>
            <person name="Uchiyama I."/>
            <person name="Ito T."/>
            <person name="Fujiyama A."/>
            <person name="Inagaki F."/>
            <person name="Takami H."/>
        </authorList>
    </citation>
    <scope>NUCLEOTIDE SEQUENCE</scope>
    <source>
        <strain evidence="1">Expedition CK06-06</strain>
    </source>
</reference>
<protein>
    <recommendedName>
        <fullName evidence="2">Glycosyltransferase 2-like domain-containing protein</fullName>
    </recommendedName>
</protein>
<dbReference type="Pfam" id="PF11397">
    <property type="entry name" value="GlcNAc"/>
    <property type="match status" value="1"/>
</dbReference>
<organism evidence="1">
    <name type="scientific">marine sediment metagenome</name>
    <dbReference type="NCBI Taxonomy" id="412755"/>
    <lineage>
        <taxon>unclassified sequences</taxon>
        <taxon>metagenomes</taxon>
        <taxon>ecological metagenomes</taxon>
    </lineage>
</organism>
<evidence type="ECO:0000313" key="1">
    <source>
        <dbReference type="EMBL" id="GAH54571.1"/>
    </source>
</evidence>
<accession>X1G9I8</accession>
<dbReference type="InterPro" id="IPR021067">
    <property type="entry name" value="Glycosyltransferase"/>
</dbReference>
<feature type="non-terminal residue" evidence="1">
    <location>
        <position position="82"/>
    </location>
</feature>
<dbReference type="PANTHER" id="PTHR34496:SF9">
    <property type="entry name" value="[SKP1-PROTEIN]-HYDROXYPROLINE N-ACETYLGLUCOSAMINYLTRANSFERASE"/>
    <property type="match status" value="1"/>
</dbReference>
<feature type="non-terminal residue" evidence="1">
    <location>
        <position position="1"/>
    </location>
</feature>
<proteinExistence type="predicted"/>
<dbReference type="CDD" id="cd00761">
    <property type="entry name" value="Glyco_tranf_GTA_type"/>
    <property type="match status" value="1"/>
</dbReference>
<dbReference type="PANTHER" id="PTHR34496">
    <property type="entry name" value="GLCNAC TRANSFERASE-RELATED"/>
    <property type="match status" value="1"/>
</dbReference>
<gene>
    <name evidence="1" type="ORF">S03H2_26794</name>
</gene>
<sequence length="82" mass="9392">NARHPENLCFGICWQFDTEQPVDLSRFEGDARFKFSTHRIEESGGGSWARNIAQAFWEGEDYVLQIDSHMAFAPGWDASVVR</sequence>
<dbReference type="EMBL" id="BARU01015709">
    <property type="protein sequence ID" value="GAH54571.1"/>
    <property type="molecule type" value="Genomic_DNA"/>
</dbReference>
<name>X1G9I8_9ZZZZ</name>
<comment type="caution">
    <text evidence="1">The sequence shown here is derived from an EMBL/GenBank/DDBJ whole genome shotgun (WGS) entry which is preliminary data.</text>
</comment>
<evidence type="ECO:0008006" key="2">
    <source>
        <dbReference type="Google" id="ProtNLM"/>
    </source>
</evidence>
<dbReference type="AlphaFoldDB" id="X1G9I8"/>